<dbReference type="KEGG" id="doe:DENOEST_P0045"/>
<keyword evidence="1" id="KW-0732">Signal</keyword>
<evidence type="ECO:0000313" key="4">
    <source>
        <dbReference type="EMBL" id="CAB1371203.1"/>
    </source>
</evidence>
<gene>
    <name evidence="4" type="ORF">DENOEST_P0045</name>
    <name evidence="5" type="ORF">DENOEST_P0138</name>
</gene>
<accession>A0A6S6Y2K9</accession>
<protein>
    <submittedName>
        <fullName evidence="4">Conjugal transfer protein TraK</fullName>
    </submittedName>
</protein>
<dbReference type="Pfam" id="PF06586">
    <property type="entry name" value="TraK_N"/>
    <property type="match status" value="1"/>
</dbReference>
<dbReference type="EMBL" id="LR778302">
    <property type="protein sequence ID" value="CAB1371203.1"/>
    <property type="molecule type" value="Genomic_DNA"/>
</dbReference>
<sequence length="244" mass="26640">MKKSSRPILLLALLASLNAHATQVIEGADRNHVQVNISAKEQNRLAVEGRRIASVVPSQKDVISVVKDEALGALYFTLASDTPSVGTVTLFVSDDKGVTYKVILVPRPVSGEEIILRPPGEKGGPASAAPRTTADGRAVSYQRKIKDLVLVMADPALQESVESIAVNKEVPLWKEGRLVLLTKYLEGDLVGEKYRLTNVSPSDMLLVEQELYRRGVRAVSIEHHTLPAGDGTDIFLVRERKENE</sequence>
<feature type="domain" description="TraK N-terminal" evidence="2">
    <location>
        <begin position="28"/>
        <end position="117"/>
    </location>
</feature>
<dbReference type="KEGG" id="doe:DENOEST_P0138"/>
<evidence type="ECO:0000259" key="3">
    <source>
        <dbReference type="Pfam" id="PF23536"/>
    </source>
</evidence>
<dbReference type="EMBL" id="LR778302">
    <property type="protein sequence ID" value="CAB1371296.1"/>
    <property type="molecule type" value="Genomic_DNA"/>
</dbReference>
<dbReference type="Proteomes" id="UP000515733">
    <property type="component" value="Plasmid pI"/>
</dbReference>
<name>A0A6S6Y2K9_9PROT</name>
<dbReference type="AlphaFoldDB" id="A0A6S6Y2K9"/>
<proteinExistence type="predicted"/>
<organism evidence="4 6">
    <name type="scientific">Denitratisoma oestradiolicum</name>
    <dbReference type="NCBI Taxonomy" id="311182"/>
    <lineage>
        <taxon>Bacteria</taxon>
        <taxon>Pseudomonadati</taxon>
        <taxon>Pseudomonadota</taxon>
        <taxon>Betaproteobacteria</taxon>
        <taxon>Nitrosomonadales</taxon>
        <taxon>Sterolibacteriaceae</taxon>
        <taxon>Denitratisoma</taxon>
    </lineage>
</organism>
<evidence type="ECO:0000313" key="5">
    <source>
        <dbReference type="EMBL" id="CAB1371296.1"/>
    </source>
</evidence>
<dbReference type="InterPro" id="IPR055397">
    <property type="entry name" value="TraK_C"/>
</dbReference>
<reference evidence="4 6" key="1">
    <citation type="submission" date="2020-03" db="EMBL/GenBank/DDBJ databases">
        <authorList>
            <consortium name="Genoscope - CEA"/>
            <person name="William W."/>
        </authorList>
    </citation>
    <scope>NUCLEOTIDE SEQUENCE [LARGE SCALE GENOMIC DNA]</scope>
    <source>
        <strain evidence="6">DSM 16959</strain>
        <strain evidence="4">DSM16959</strain>
        <plasmid evidence="4 6">pI</plasmid>
    </source>
</reference>
<feature type="signal peptide" evidence="1">
    <location>
        <begin position="1"/>
        <end position="21"/>
    </location>
</feature>
<keyword evidence="6" id="KW-1185">Reference proteome</keyword>
<evidence type="ECO:0000256" key="1">
    <source>
        <dbReference type="SAM" id="SignalP"/>
    </source>
</evidence>
<evidence type="ECO:0000259" key="2">
    <source>
        <dbReference type="Pfam" id="PF06586"/>
    </source>
</evidence>
<feature type="chain" id="PRO_5036190594" evidence="1">
    <location>
        <begin position="22"/>
        <end position="244"/>
    </location>
</feature>
<keyword evidence="4" id="KW-0614">Plasmid</keyword>
<feature type="domain" description="TraK C-terminal" evidence="3">
    <location>
        <begin position="140"/>
        <end position="238"/>
    </location>
</feature>
<dbReference type="InterPro" id="IPR010563">
    <property type="entry name" value="TraK_N"/>
</dbReference>
<dbReference type="Pfam" id="PF23536">
    <property type="entry name" value="TraK_C"/>
    <property type="match status" value="1"/>
</dbReference>
<evidence type="ECO:0000313" key="6">
    <source>
        <dbReference type="Proteomes" id="UP000515733"/>
    </source>
</evidence>
<geneLocation type="plasmid" evidence="4 6">
    <name>pI</name>
</geneLocation>